<accession>A0AAV1K2T1</accession>
<evidence type="ECO:0000256" key="7">
    <source>
        <dbReference type="PIRSR" id="PIRSR601461-1"/>
    </source>
</evidence>
<keyword evidence="2" id="KW-0645">Protease</keyword>
<feature type="active site" evidence="7">
    <location>
        <position position="271"/>
    </location>
</feature>
<dbReference type="InterPro" id="IPR001461">
    <property type="entry name" value="Aspartic_peptidase_A1"/>
</dbReference>
<feature type="active site" evidence="7">
    <location>
        <position position="54"/>
    </location>
</feature>
<dbReference type="GO" id="GO:0006509">
    <property type="term" value="P:membrane protein ectodomain proteolysis"/>
    <property type="evidence" value="ECO:0007669"/>
    <property type="project" value="TreeGrafter"/>
</dbReference>
<reference evidence="11 12" key="1">
    <citation type="submission" date="2023-11" db="EMBL/GenBank/DDBJ databases">
        <authorList>
            <person name="Okamura Y."/>
        </authorList>
    </citation>
    <scope>NUCLEOTIDE SEQUENCE [LARGE SCALE GENOMIC DNA]</scope>
</reference>
<evidence type="ECO:0000256" key="6">
    <source>
        <dbReference type="ARBA" id="ARBA00023145"/>
    </source>
</evidence>
<keyword evidence="8" id="KW-0812">Transmembrane</keyword>
<dbReference type="InterPro" id="IPR001969">
    <property type="entry name" value="Aspartic_peptidase_AS"/>
</dbReference>
<feature type="domain" description="Peptidase A1" evidence="10">
    <location>
        <begin position="36"/>
        <end position="405"/>
    </location>
</feature>
<keyword evidence="6" id="KW-0865">Zymogen</keyword>
<comment type="similarity">
    <text evidence="1">Belongs to the peptidase A1 family.</text>
</comment>
<gene>
    <name evidence="11" type="ORF">LNINA_LOCUS14187</name>
</gene>
<proteinExistence type="inferred from homology"/>
<evidence type="ECO:0000256" key="2">
    <source>
        <dbReference type="ARBA" id="ARBA00022670"/>
    </source>
</evidence>
<sequence>MLKMRYLYGVLLQILFLLHYVYCEDFNLFGEAGQAYALVVYIGHPPQKLHVLVDTGSTTLAIAAYARKDSNIYYHEGNSTTLYNSGKEVQAKYSQGTWSGQLASDFIQFPSLPSIPEVRSDLALITKSYKFFMNGSGWQGLLGLAYLPVAAWGENVVVGSWLDFLEKSVKKPMSFELKLCGTQSPVNATHYGKLTMFDDNNATEIRDFVYRTPILRKRWYEVGVLSIRLLNTTKSNNLTESLKGNKTSDFNLNTINIDNCRELNIEKSIVDSGTTSIRMPDAIFRQVVNELRNSAQVSNMLILDEFWYHGEAACWPEPQDWYLPSLAIDILSTEADNQYFTLEIPAQNFMRVITARNNTAATGTVSEFCYKLGLEAGGKETVLGYTAMEGLQVLFNRSAGWIGWKESSCGPNARVTGPFNTTKSLLYMCQLTEQLPDVNVSIKAAQWTLCAISIVAAAVLIYLLAPCIKMFFIRPLPRSQQISLSQAALVEQET</sequence>
<name>A0AAV1K2T1_9NEOP</name>
<dbReference type="PROSITE" id="PS00141">
    <property type="entry name" value="ASP_PROTEASE"/>
    <property type="match status" value="1"/>
</dbReference>
<keyword evidence="4" id="KW-0064">Aspartyl protease</keyword>
<dbReference type="EMBL" id="CAVLEF010000280">
    <property type="protein sequence ID" value="CAK1555366.1"/>
    <property type="molecule type" value="Genomic_DNA"/>
</dbReference>
<evidence type="ECO:0000256" key="3">
    <source>
        <dbReference type="ARBA" id="ARBA00022729"/>
    </source>
</evidence>
<evidence type="ECO:0000256" key="8">
    <source>
        <dbReference type="SAM" id="Phobius"/>
    </source>
</evidence>
<dbReference type="GO" id="GO:0050435">
    <property type="term" value="P:amyloid-beta metabolic process"/>
    <property type="evidence" value="ECO:0007669"/>
    <property type="project" value="TreeGrafter"/>
</dbReference>
<dbReference type="GO" id="GO:0005768">
    <property type="term" value="C:endosome"/>
    <property type="evidence" value="ECO:0007669"/>
    <property type="project" value="TreeGrafter"/>
</dbReference>
<dbReference type="AlphaFoldDB" id="A0AAV1K2T1"/>
<dbReference type="GO" id="GO:0005886">
    <property type="term" value="C:plasma membrane"/>
    <property type="evidence" value="ECO:0007669"/>
    <property type="project" value="TreeGrafter"/>
</dbReference>
<dbReference type="Pfam" id="PF00026">
    <property type="entry name" value="Asp"/>
    <property type="match status" value="1"/>
</dbReference>
<dbReference type="Gene3D" id="2.40.70.10">
    <property type="entry name" value="Acid Proteases"/>
    <property type="match status" value="2"/>
</dbReference>
<feature type="transmembrane region" description="Helical" evidence="8">
    <location>
        <begin position="444"/>
        <end position="465"/>
    </location>
</feature>
<protein>
    <recommendedName>
        <fullName evidence="10">Peptidase A1 domain-containing protein</fullName>
    </recommendedName>
</protein>
<dbReference type="InterPro" id="IPR021109">
    <property type="entry name" value="Peptidase_aspartic_dom_sf"/>
</dbReference>
<dbReference type="SUPFAM" id="SSF50630">
    <property type="entry name" value="Acid proteases"/>
    <property type="match status" value="1"/>
</dbReference>
<keyword evidence="5" id="KW-0378">Hydrolase</keyword>
<evidence type="ECO:0000256" key="1">
    <source>
        <dbReference type="ARBA" id="ARBA00007447"/>
    </source>
</evidence>
<evidence type="ECO:0000259" key="10">
    <source>
        <dbReference type="PROSITE" id="PS51767"/>
    </source>
</evidence>
<feature type="chain" id="PRO_5043920308" description="Peptidase A1 domain-containing protein" evidence="9">
    <location>
        <begin position="24"/>
        <end position="494"/>
    </location>
</feature>
<dbReference type="PANTHER" id="PTHR47965">
    <property type="entry name" value="ASPARTYL PROTEASE-RELATED"/>
    <property type="match status" value="1"/>
</dbReference>
<keyword evidence="3 9" id="KW-0732">Signal</keyword>
<dbReference type="GO" id="GO:0005802">
    <property type="term" value="C:trans-Golgi network"/>
    <property type="evidence" value="ECO:0007669"/>
    <property type="project" value="TreeGrafter"/>
</dbReference>
<organism evidence="11 12">
    <name type="scientific">Leptosia nina</name>
    <dbReference type="NCBI Taxonomy" id="320188"/>
    <lineage>
        <taxon>Eukaryota</taxon>
        <taxon>Metazoa</taxon>
        <taxon>Ecdysozoa</taxon>
        <taxon>Arthropoda</taxon>
        <taxon>Hexapoda</taxon>
        <taxon>Insecta</taxon>
        <taxon>Pterygota</taxon>
        <taxon>Neoptera</taxon>
        <taxon>Endopterygota</taxon>
        <taxon>Lepidoptera</taxon>
        <taxon>Glossata</taxon>
        <taxon>Ditrysia</taxon>
        <taxon>Papilionoidea</taxon>
        <taxon>Pieridae</taxon>
        <taxon>Pierinae</taxon>
        <taxon>Leptosia</taxon>
    </lineage>
</organism>
<dbReference type="Proteomes" id="UP001497472">
    <property type="component" value="Unassembled WGS sequence"/>
</dbReference>
<feature type="signal peptide" evidence="9">
    <location>
        <begin position="1"/>
        <end position="23"/>
    </location>
</feature>
<keyword evidence="8" id="KW-1133">Transmembrane helix</keyword>
<evidence type="ECO:0000313" key="12">
    <source>
        <dbReference type="Proteomes" id="UP001497472"/>
    </source>
</evidence>
<evidence type="ECO:0000256" key="5">
    <source>
        <dbReference type="ARBA" id="ARBA00022801"/>
    </source>
</evidence>
<dbReference type="GO" id="GO:0004190">
    <property type="term" value="F:aspartic-type endopeptidase activity"/>
    <property type="evidence" value="ECO:0007669"/>
    <property type="project" value="UniProtKB-KW"/>
</dbReference>
<dbReference type="PROSITE" id="PS51767">
    <property type="entry name" value="PEPTIDASE_A1"/>
    <property type="match status" value="1"/>
</dbReference>
<dbReference type="InterPro" id="IPR033121">
    <property type="entry name" value="PEPTIDASE_A1"/>
</dbReference>
<evidence type="ECO:0000313" key="11">
    <source>
        <dbReference type="EMBL" id="CAK1555366.1"/>
    </source>
</evidence>
<evidence type="ECO:0000256" key="4">
    <source>
        <dbReference type="ARBA" id="ARBA00022750"/>
    </source>
</evidence>
<keyword evidence="12" id="KW-1185">Reference proteome</keyword>
<comment type="caution">
    <text evidence="11">The sequence shown here is derived from an EMBL/GenBank/DDBJ whole genome shotgun (WGS) entry which is preliminary data.</text>
</comment>
<keyword evidence="8" id="KW-0472">Membrane</keyword>
<evidence type="ECO:0000256" key="9">
    <source>
        <dbReference type="SAM" id="SignalP"/>
    </source>
</evidence>
<dbReference type="PANTHER" id="PTHR47965:SF12">
    <property type="entry name" value="ASPARTIC PROTEINASE 3-RELATED"/>
    <property type="match status" value="1"/>
</dbReference>